<comment type="caution">
    <text evidence="1">The sequence shown here is derived from an EMBL/GenBank/DDBJ whole genome shotgun (WGS) entry which is preliminary data.</text>
</comment>
<dbReference type="Proteomes" id="UP000886501">
    <property type="component" value="Unassembled WGS sequence"/>
</dbReference>
<evidence type="ECO:0000313" key="2">
    <source>
        <dbReference type="Proteomes" id="UP000886501"/>
    </source>
</evidence>
<reference evidence="1" key="2">
    <citation type="journal article" date="2020" name="Nat. Commun.">
        <title>Large-scale genome sequencing of mycorrhizal fungi provides insights into the early evolution of symbiotic traits.</title>
        <authorList>
            <person name="Miyauchi S."/>
            <person name="Kiss E."/>
            <person name="Kuo A."/>
            <person name="Drula E."/>
            <person name="Kohler A."/>
            <person name="Sanchez-Garcia M."/>
            <person name="Morin E."/>
            <person name="Andreopoulos B."/>
            <person name="Barry K.W."/>
            <person name="Bonito G."/>
            <person name="Buee M."/>
            <person name="Carver A."/>
            <person name="Chen C."/>
            <person name="Cichocki N."/>
            <person name="Clum A."/>
            <person name="Culley D."/>
            <person name="Crous P.W."/>
            <person name="Fauchery L."/>
            <person name="Girlanda M."/>
            <person name="Hayes R.D."/>
            <person name="Keri Z."/>
            <person name="LaButti K."/>
            <person name="Lipzen A."/>
            <person name="Lombard V."/>
            <person name="Magnuson J."/>
            <person name="Maillard F."/>
            <person name="Murat C."/>
            <person name="Nolan M."/>
            <person name="Ohm R.A."/>
            <person name="Pangilinan J."/>
            <person name="Pereira M.F."/>
            <person name="Perotto S."/>
            <person name="Peter M."/>
            <person name="Pfister S."/>
            <person name="Riley R."/>
            <person name="Sitrit Y."/>
            <person name="Stielow J.B."/>
            <person name="Szollosi G."/>
            <person name="Zifcakova L."/>
            <person name="Stursova M."/>
            <person name="Spatafora J.W."/>
            <person name="Tedersoo L."/>
            <person name="Vaario L.M."/>
            <person name="Yamada A."/>
            <person name="Yan M."/>
            <person name="Wang P."/>
            <person name="Xu J."/>
            <person name="Bruns T."/>
            <person name="Baldrian P."/>
            <person name="Vilgalys R."/>
            <person name="Dunand C."/>
            <person name="Henrissat B."/>
            <person name="Grigoriev I.V."/>
            <person name="Hibbett D."/>
            <person name="Nagy L.G."/>
            <person name="Martin F.M."/>
        </authorList>
    </citation>
    <scope>NUCLEOTIDE SEQUENCE</scope>
    <source>
        <strain evidence="1">P2</strain>
    </source>
</reference>
<name>A0ACB6ZDW8_THEGA</name>
<dbReference type="EMBL" id="MU118027">
    <property type="protein sequence ID" value="KAF9647757.1"/>
    <property type="molecule type" value="Genomic_DNA"/>
</dbReference>
<reference evidence="1" key="1">
    <citation type="submission" date="2019-10" db="EMBL/GenBank/DDBJ databases">
        <authorList>
            <consortium name="DOE Joint Genome Institute"/>
            <person name="Kuo A."/>
            <person name="Miyauchi S."/>
            <person name="Kiss E."/>
            <person name="Drula E."/>
            <person name="Kohler A."/>
            <person name="Sanchez-Garcia M."/>
            <person name="Andreopoulos B."/>
            <person name="Barry K.W."/>
            <person name="Bonito G."/>
            <person name="Buee M."/>
            <person name="Carver A."/>
            <person name="Chen C."/>
            <person name="Cichocki N."/>
            <person name="Clum A."/>
            <person name="Culley D."/>
            <person name="Crous P.W."/>
            <person name="Fauchery L."/>
            <person name="Girlanda M."/>
            <person name="Hayes R."/>
            <person name="Keri Z."/>
            <person name="Labutti K."/>
            <person name="Lipzen A."/>
            <person name="Lombard V."/>
            <person name="Magnuson J."/>
            <person name="Maillard F."/>
            <person name="Morin E."/>
            <person name="Murat C."/>
            <person name="Nolan M."/>
            <person name="Ohm R."/>
            <person name="Pangilinan J."/>
            <person name="Pereira M."/>
            <person name="Perotto S."/>
            <person name="Peter M."/>
            <person name="Riley R."/>
            <person name="Sitrit Y."/>
            <person name="Stielow B."/>
            <person name="Szollosi G."/>
            <person name="Zifcakova L."/>
            <person name="Stursova M."/>
            <person name="Spatafora J.W."/>
            <person name="Tedersoo L."/>
            <person name="Vaario L.-M."/>
            <person name="Yamada A."/>
            <person name="Yan M."/>
            <person name="Wang P."/>
            <person name="Xu J."/>
            <person name="Bruns T."/>
            <person name="Baldrian P."/>
            <person name="Vilgalys R."/>
            <person name="Henrissat B."/>
            <person name="Grigoriev I.V."/>
            <person name="Hibbett D."/>
            <person name="Nagy L.G."/>
            <person name="Martin F.M."/>
        </authorList>
    </citation>
    <scope>NUCLEOTIDE SEQUENCE</scope>
    <source>
        <strain evidence="1">P2</strain>
    </source>
</reference>
<organism evidence="1 2">
    <name type="scientific">Thelephora ganbajun</name>
    <name type="common">Ganba fungus</name>
    <dbReference type="NCBI Taxonomy" id="370292"/>
    <lineage>
        <taxon>Eukaryota</taxon>
        <taxon>Fungi</taxon>
        <taxon>Dikarya</taxon>
        <taxon>Basidiomycota</taxon>
        <taxon>Agaricomycotina</taxon>
        <taxon>Agaricomycetes</taxon>
        <taxon>Thelephorales</taxon>
        <taxon>Thelephoraceae</taxon>
        <taxon>Thelephora</taxon>
    </lineage>
</organism>
<keyword evidence="2" id="KW-1185">Reference proteome</keyword>
<sequence>MRIWDKDNLAYLIDSSSPSPTHHSILWFHNQCMFYQNDQRKLRWVHASERPVLLPKGEGISLMVSDFISADYGWLHSPDGMESAQVLFQPGASWEGYFTNEDVLQQYIIYYCSTNVMDILQKYYPNDDHIFIFDNATIHTKRPPSSLSARRMPKKTPKPDLKKPEKEANWFVEVDATDEQGRPVYGPDRKKLKKKVRMADGVLPSGRPQSLYFPEGHPQAGIFKGMAVILMERGFFREAHLKAQCKDFKCPEDRIDCCCRRFLFNQPDFVAIESTLEMRCKERGFPALFLPKFHPELNPIEQCWCRVKLMYREFERSSEEAVMRSYVIDTLDAISPKHVRQYLNRTLRFMDSYRNGLDAVQAAWAGRKYHGHRTLPPGWKSDLEASGISCS</sequence>
<gene>
    <name evidence="1" type="ORF">BDM02DRAFT_3245553</name>
</gene>
<proteinExistence type="predicted"/>
<protein>
    <submittedName>
        <fullName evidence="1">Uncharacterized protein</fullName>
    </submittedName>
</protein>
<accession>A0ACB6ZDW8</accession>
<evidence type="ECO:0000313" key="1">
    <source>
        <dbReference type="EMBL" id="KAF9647757.1"/>
    </source>
</evidence>